<sequence length="315" mass="36474">MPKISVIVPVFNVEKYLKDCLDSIIKQSIQDIEIILVDDGSEDSSGQICDQYAEIDDRIKVIHKTNGGLSDARNCGLRVASAQYVGFIDSDDCVDLNFYEKLYHSIKNSKSEIAVSAIWHFDGNKKLKLRQISENTVFSRPDAMKELLISKRISNSVCNKLFEKKLFDDILFPAGKLYEDEFVTYRVFDRANFISVINETCYHYRYNVDSITHSAFNDRELDRIKASQIKIDFCKVYYPELQNYAKRYLVYDCISALAKMEYYSGEKYNRIIRDNIRRYFFVYMGGSNSFPSKLYAGLAAISPKIVVMFRGLIKR</sequence>
<dbReference type="Pfam" id="PF00535">
    <property type="entry name" value="Glycos_transf_2"/>
    <property type="match status" value="1"/>
</dbReference>
<keyword evidence="5" id="KW-1185">Reference proteome</keyword>
<gene>
    <name evidence="4" type="ORF">J2S20_001696</name>
</gene>
<evidence type="ECO:0000313" key="5">
    <source>
        <dbReference type="Proteomes" id="UP001241537"/>
    </source>
</evidence>
<organism evidence="4 5">
    <name type="scientific">Moryella indoligenes</name>
    <dbReference type="NCBI Taxonomy" id="371674"/>
    <lineage>
        <taxon>Bacteria</taxon>
        <taxon>Bacillati</taxon>
        <taxon>Bacillota</taxon>
        <taxon>Clostridia</taxon>
        <taxon>Lachnospirales</taxon>
        <taxon>Lachnospiraceae</taxon>
        <taxon>Moryella</taxon>
    </lineage>
</organism>
<reference evidence="4" key="1">
    <citation type="submission" date="2023-07" db="EMBL/GenBank/DDBJ databases">
        <title>Genomic Encyclopedia of Type Strains, Phase IV (KMG-IV): sequencing the most valuable type-strain genomes for metagenomic binning, comparative biology and taxonomic classification.</title>
        <authorList>
            <person name="Goeker M."/>
        </authorList>
    </citation>
    <scope>NUCLEOTIDE SEQUENCE</scope>
    <source>
        <strain evidence="4">DSM 19659</strain>
    </source>
</reference>
<evidence type="ECO:0000313" key="4">
    <source>
        <dbReference type="EMBL" id="MDQ0152990.1"/>
    </source>
</evidence>
<feature type="domain" description="Glycosyltransferase 2-like" evidence="3">
    <location>
        <begin position="5"/>
        <end position="170"/>
    </location>
</feature>
<dbReference type="PANTHER" id="PTHR22916">
    <property type="entry name" value="GLYCOSYLTRANSFERASE"/>
    <property type="match status" value="1"/>
</dbReference>
<keyword evidence="2" id="KW-0808">Transferase</keyword>
<comment type="caution">
    <text evidence="4">The sequence shown here is derived from an EMBL/GenBank/DDBJ whole genome shotgun (WGS) entry which is preliminary data.</text>
</comment>
<dbReference type="CDD" id="cd00761">
    <property type="entry name" value="Glyco_tranf_GTA_type"/>
    <property type="match status" value="1"/>
</dbReference>
<accession>A0AAE3VBN4</accession>
<dbReference type="RefSeq" id="WP_307254986.1">
    <property type="nucleotide sequence ID" value="NZ_JAUSTO010000010.1"/>
</dbReference>
<dbReference type="InterPro" id="IPR001173">
    <property type="entry name" value="Glyco_trans_2-like"/>
</dbReference>
<dbReference type="SUPFAM" id="SSF53448">
    <property type="entry name" value="Nucleotide-diphospho-sugar transferases"/>
    <property type="match status" value="1"/>
</dbReference>
<dbReference type="AlphaFoldDB" id="A0AAE3VBN4"/>
<protein>
    <submittedName>
        <fullName evidence="4">Glycosyltransferase involved in cell wall biosynthesis</fullName>
    </submittedName>
</protein>
<dbReference type="EMBL" id="JAUSTO010000010">
    <property type="protein sequence ID" value="MDQ0152990.1"/>
    <property type="molecule type" value="Genomic_DNA"/>
</dbReference>
<dbReference type="Gene3D" id="3.90.550.10">
    <property type="entry name" value="Spore Coat Polysaccharide Biosynthesis Protein SpsA, Chain A"/>
    <property type="match status" value="1"/>
</dbReference>
<evidence type="ECO:0000259" key="3">
    <source>
        <dbReference type="Pfam" id="PF00535"/>
    </source>
</evidence>
<keyword evidence="1" id="KW-0328">Glycosyltransferase</keyword>
<dbReference type="Proteomes" id="UP001241537">
    <property type="component" value="Unassembled WGS sequence"/>
</dbReference>
<dbReference type="PANTHER" id="PTHR22916:SF51">
    <property type="entry name" value="GLYCOSYLTRANSFERASE EPSH-RELATED"/>
    <property type="match status" value="1"/>
</dbReference>
<dbReference type="GO" id="GO:0016757">
    <property type="term" value="F:glycosyltransferase activity"/>
    <property type="evidence" value="ECO:0007669"/>
    <property type="project" value="UniProtKB-KW"/>
</dbReference>
<evidence type="ECO:0000256" key="2">
    <source>
        <dbReference type="ARBA" id="ARBA00022679"/>
    </source>
</evidence>
<proteinExistence type="predicted"/>
<name>A0AAE3VBN4_9FIRM</name>
<dbReference type="InterPro" id="IPR029044">
    <property type="entry name" value="Nucleotide-diphossugar_trans"/>
</dbReference>
<evidence type="ECO:0000256" key="1">
    <source>
        <dbReference type="ARBA" id="ARBA00022676"/>
    </source>
</evidence>